<comment type="caution">
    <text evidence="2">The sequence shown here is derived from an EMBL/GenBank/DDBJ whole genome shotgun (WGS) entry which is preliminary data.</text>
</comment>
<evidence type="ECO:0000259" key="1">
    <source>
        <dbReference type="Pfam" id="PF18545"/>
    </source>
</evidence>
<proteinExistence type="predicted"/>
<evidence type="ECO:0000313" key="2">
    <source>
        <dbReference type="EMBL" id="TQQ80221.1"/>
    </source>
</evidence>
<accession>A0A544QMS5</accession>
<gene>
    <name evidence="2" type="ORF">EWF95_06915</name>
</gene>
<evidence type="ECO:0000313" key="3">
    <source>
        <dbReference type="Proteomes" id="UP000315385"/>
    </source>
</evidence>
<protein>
    <recommendedName>
        <fullName evidence="1">Halobacterial output domain-containing protein</fullName>
    </recommendedName>
</protein>
<feature type="domain" description="Halobacterial output" evidence="1">
    <location>
        <begin position="28"/>
        <end position="96"/>
    </location>
</feature>
<sequence length="107" mass="11247">MTPERNGSETPSATAQTIRADYDWTAIQPSTAVIETVAVALDQEPTATQPLYEAVDPDALNTLIRSADPDPAGDDVTVTFRFAGLSVTVQASGAVVARPEESRSAVD</sequence>
<keyword evidence="3" id="KW-1185">Reference proteome</keyword>
<dbReference type="EMBL" id="SESI01000002">
    <property type="protein sequence ID" value="TQQ80221.1"/>
    <property type="molecule type" value="Genomic_DNA"/>
</dbReference>
<reference evidence="2 3" key="1">
    <citation type="submission" date="2019-02" db="EMBL/GenBank/DDBJ databases">
        <title>Halonotius sp. a new haloqrchaeon isolated from saline water.</title>
        <authorList>
            <person name="Duran-Viseras A."/>
            <person name="Sanchez-Porro C."/>
            <person name="Ventosa A."/>
        </authorList>
    </citation>
    <scope>NUCLEOTIDE SEQUENCE [LARGE SCALE GENOMIC DNA]</scope>
    <source>
        <strain evidence="2 3">F9-27</strain>
    </source>
</reference>
<dbReference type="AlphaFoldDB" id="A0A544QMS5"/>
<dbReference type="Proteomes" id="UP000315385">
    <property type="component" value="Unassembled WGS sequence"/>
</dbReference>
<dbReference type="Pfam" id="PF18545">
    <property type="entry name" value="HalOD1"/>
    <property type="match status" value="1"/>
</dbReference>
<dbReference type="InterPro" id="IPR040624">
    <property type="entry name" value="HalOD1"/>
</dbReference>
<name>A0A544QMS5_9EURY</name>
<organism evidence="2 3">
    <name type="scientific">Halonotius roseus</name>
    <dbReference type="NCBI Taxonomy" id="2511997"/>
    <lineage>
        <taxon>Archaea</taxon>
        <taxon>Methanobacteriati</taxon>
        <taxon>Methanobacteriota</taxon>
        <taxon>Stenosarchaea group</taxon>
        <taxon>Halobacteria</taxon>
        <taxon>Halobacteriales</taxon>
        <taxon>Haloferacaceae</taxon>
        <taxon>Halonotius</taxon>
    </lineage>
</organism>
<dbReference type="OrthoDB" id="199137at2157"/>
<dbReference type="RefSeq" id="WP_142443343.1">
    <property type="nucleotide sequence ID" value="NZ_SESI01000002.1"/>
</dbReference>